<gene>
    <name evidence="1" type="ORF">LCGC14_2258570</name>
</gene>
<feature type="non-terminal residue" evidence="1">
    <location>
        <position position="47"/>
    </location>
</feature>
<evidence type="ECO:0000313" key="1">
    <source>
        <dbReference type="EMBL" id="KKL55124.1"/>
    </source>
</evidence>
<dbReference type="AlphaFoldDB" id="A0A0F9D0P8"/>
<dbReference type="EMBL" id="LAZR01030954">
    <property type="protein sequence ID" value="KKL55124.1"/>
    <property type="molecule type" value="Genomic_DNA"/>
</dbReference>
<proteinExistence type="predicted"/>
<accession>A0A0F9D0P8</accession>
<organism evidence="1">
    <name type="scientific">marine sediment metagenome</name>
    <dbReference type="NCBI Taxonomy" id="412755"/>
    <lineage>
        <taxon>unclassified sequences</taxon>
        <taxon>metagenomes</taxon>
        <taxon>ecological metagenomes</taxon>
    </lineage>
</organism>
<evidence type="ECO:0008006" key="2">
    <source>
        <dbReference type="Google" id="ProtNLM"/>
    </source>
</evidence>
<dbReference type="InterPro" id="IPR013785">
    <property type="entry name" value="Aldolase_TIM"/>
</dbReference>
<protein>
    <recommendedName>
        <fullName evidence="2">Indole-3-glycerol-phosphate synthase</fullName>
    </recommendedName>
</protein>
<reference evidence="1" key="1">
    <citation type="journal article" date="2015" name="Nature">
        <title>Complex archaea that bridge the gap between prokaryotes and eukaryotes.</title>
        <authorList>
            <person name="Spang A."/>
            <person name="Saw J.H."/>
            <person name="Jorgensen S.L."/>
            <person name="Zaremba-Niedzwiedzka K."/>
            <person name="Martijn J."/>
            <person name="Lind A.E."/>
            <person name="van Eijk R."/>
            <person name="Schleper C."/>
            <person name="Guy L."/>
            <person name="Ettema T.J."/>
        </authorList>
    </citation>
    <scope>NUCLEOTIDE SEQUENCE</scope>
</reference>
<sequence>MAENILDEIVQAKRKELVELKRRRPLELVRAEVADAPPARNFFTACT</sequence>
<dbReference type="Gene3D" id="3.20.20.70">
    <property type="entry name" value="Aldolase class I"/>
    <property type="match status" value="1"/>
</dbReference>
<comment type="caution">
    <text evidence="1">The sequence shown here is derived from an EMBL/GenBank/DDBJ whole genome shotgun (WGS) entry which is preliminary data.</text>
</comment>
<name>A0A0F9D0P8_9ZZZZ</name>